<feature type="region of interest" description="Disordered" evidence="1">
    <location>
        <begin position="97"/>
        <end position="157"/>
    </location>
</feature>
<protein>
    <submittedName>
        <fullName evidence="2">Uncharacterized protein</fullName>
    </submittedName>
</protein>
<sequence>MLLVVLCEIRGGVAQTRPHGYKVPRSGRMPPGPGRMQVPTGRPAQHPASSELRPYVDASGKPACNATGLRKSAYCVEDNSYPTQLIKSILRNVNVDLSRQRDPGEAAPGPRGQRRPAGVPHQSARPSTRRARRTRRRNGCTSSTTSSTLRLSPLKSAGKKTLRASLCRAACPRATHRCANRSSRTGNCWPCIRQTRRPTPITFRSRRAACAT</sequence>
<organism evidence="2">
    <name type="scientific">Ixodes ricinus</name>
    <name type="common">Common tick</name>
    <name type="synonym">Acarus ricinus</name>
    <dbReference type="NCBI Taxonomy" id="34613"/>
    <lineage>
        <taxon>Eukaryota</taxon>
        <taxon>Metazoa</taxon>
        <taxon>Ecdysozoa</taxon>
        <taxon>Arthropoda</taxon>
        <taxon>Chelicerata</taxon>
        <taxon>Arachnida</taxon>
        <taxon>Acari</taxon>
        <taxon>Parasitiformes</taxon>
        <taxon>Ixodida</taxon>
        <taxon>Ixodoidea</taxon>
        <taxon>Ixodidae</taxon>
        <taxon>Ixodinae</taxon>
        <taxon>Ixodes</taxon>
    </lineage>
</organism>
<dbReference type="AlphaFoldDB" id="A0A090XD47"/>
<reference evidence="2" key="1">
    <citation type="journal article" date="2015" name="PLoS Negl. Trop. Dis.">
        <title>Deep Sequencing Analysis of the Ixodes ricinus Haemocytome.</title>
        <authorList>
            <person name="Kotsyfakis M."/>
            <person name="Kopacek P."/>
            <person name="Franta Z."/>
            <person name="Pedra J.H."/>
            <person name="Ribeiro J.M."/>
        </authorList>
    </citation>
    <scope>NUCLEOTIDE SEQUENCE</scope>
</reference>
<feature type="region of interest" description="Disordered" evidence="1">
    <location>
        <begin position="19"/>
        <end position="56"/>
    </location>
</feature>
<feature type="compositionally biased region" description="Basic residues" evidence="1">
    <location>
        <begin position="127"/>
        <end position="138"/>
    </location>
</feature>
<accession>A0A090XD47</accession>
<proteinExistence type="evidence at transcript level"/>
<dbReference type="EMBL" id="GBIH01001200">
    <property type="protein sequence ID" value="JAC93510.1"/>
    <property type="molecule type" value="mRNA"/>
</dbReference>
<feature type="compositionally biased region" description="Low complexity" evidence="1">
    <location>
        <begin position="139"/>
        <end position="152"/>
    </location>
</feature>
<name>A0A090XD47_IXORI</name>
<evidence type="ECO:0000313" key="2">
    <source>
        <dbReference type="EMBL" id="JAC93510.1"/>
    </source>
</evidence>
<evidence type="ECO:0000256" key="1">
    <source>
        <dbReference type="SAM" id="MobiDB-lite"/>
    </source>
</evidence>